<protein>
    <submittedName>
        <fullName evidence="4">Hsp70 family protein</fullName>
    </submittedName>
</protein>
<evidence type="ECO:0000256" key="3">
    <source>
        <dbReference type="ARBA" id="ARBA00022840"/>
    </source>
</evidence>
<dbReference type="KEGG" id="aant:HUK68_16390"/>
<evidence type="ECO:0000256" key="1">
    <source>
        <dbReference type="ARBA" id="ARBA00007381"/>
    </source>
</evidence>
<dbReference type="InterPro" id="IPR021030">
    <property type="entry name" value="DUF3731"/>
</dbReference>
<evidence type="ECO:0000256" key="2">
    <source>
        <dbReference type="ARBA" id="ARBA00022741"/>
    </source>
</evidence>
<name>A0A6N1X927_9BURK</name>
<dbReference type="InterPro" id="IPR018181">
    <property type="entry name" value="Heat_shock_70_CS"/>
</dbReference>
<dbReference type="PANTHER" id="PTHR45639">
    <property type="entry name" value="HSC70CB, ISOFORM G-RELATED"/>
    <property type="match status" value="1"/>
</dbReference>
<evidence type="ECO:0000313" key="5">
    <source>
        <dbReference type="Proteomes" id="UP000509579"/>
    </source>
</evidence>
<evidence type="ECO:0000313" key="4">
    <source>
        <dbReference type="EMBL" id="QKV54360.1"/>
    </source>
</evidence>
<organism evidence="4 5">
    <name type="scientific">Comamonas antarctica</name>
    <dbReference type="NCBI Taxonomy" id="2743470"/>
    <lineage>
        <taxon>Bacteria</taxon>
        <taxon>Pseudomonadati</taxon>
        <taxon>Pseudomonadota</taxon>
        <taxon>Betaproteobacteria</taxon>
        <taxon>Burkholderiales</taxon>
        <taxon>Comamonadaceae</taxon>
        <taxon>Comamonas</taxon>
    </lineage>
</organism>
<dbReference type="CDD" id="cd10170">
    <property type="entry name" value="ASKHA_NBD_HSP70"/>
    <property type="match status" value="1"/>
</dbReference>
<dbReference type="PRINTS" id="PR00301">
    <property type="entry name" value="HEATSHOCK70"/>
</dbReference>
<keyword evidence="2" id="KW-0547">Nucleotide-binding</keyword>
<dbReference type="GO" id="GO:0005524">
    <property type="term" value="F:ATP binding"/>
    <property type="evidence" value="ECO:0007669"/>
    <property type="project" value="UniProtKB-KW"/>
</dbReference>
<proteinExistence type="inferred from homology"/>
<dbReference type="Gene3D" id="3.90.640.10">
    <property type="entry name" value="Actin, Chain A, domain 4"/>
    <property type="match status" value="1"/>
</dbReference>
<dbReference type="InterPro" id="IPR043129">
    <property type="entry name" value="ATPase_NBD"/>
</dbReference>
<keyword evidence="5" id="KW-1185">Reference proteome</keyword>
<keyword evidence="3" id="KW-0067">ATP-binding</keyword>
<dbReference type="Pfam" id="PF12531">
    <property type="entry name" value="DUF3731"/>
    <property type="match status" value="1"/>
</dbReference>
<dbReference type="PROSITE" id="PS00329">
    <property type="entry name" value="HSP70_2"/>
    <property type="match status" value="1"/>
</dbReference>
<accession>A0A6N1X927</accession>
<dbReference type="AlphaFoldDB" id="A0A6N1X927"/>
<dbReference type="RefSeq" id="WP_175505160.1">
    <property type="nucleotide sequence ID" value="NZ_CP054840.1"/>
</dbReference>
<comment type="similarity">
    <text evidence="1">Belongs to the heat shock protein 70 family.</text>
</comment>
<dbReference type="InterPro" id="IPR013126">
    <property type="entry name" value="Hsp_70_fam"/>
</dbReference>
<dbReference type="Gene3D" id="3.30.420.40">
    <property type="match status" value="2"/>
</dbReference>
<dbReference type="SUPFAM" id="SSF53067">
    <property type="entry name" value="Actin-like ATPase domain"/>
    <property type="match status" value="2"/>
</dbReference>
<dbReference type="GO" id="GO:0140662">
    <property type="term" value="F:ATP-dependent protein folding chaperone"/>
    <property type="evidence" value="ECO:0007669"/>
    <property type="project" value="InterPro"/>
</dbReference>
<gene>
    <name evidence="4" type="ORF">HUK68_16390</name>
</gene>
<dbReference type="Proteomes" id="UP000509579">
    <property type="component" value="Chromosome"/>
</dbReference>
<dbReference type="Pfam" id="PF00012">
    <property type="entry name" value="HSP70"/>
    <property type="match status" value="1"/>
</dbReference>
<reference evidence="4 5" key="1">
    <citation type="submission" date="2020-06" db="EMBL/GenBank/DDBJ databases">
        <title>Acidovorax antarctica sp. nov., isolated from Corinth ice sheet soil, Antarctic Fields Peninsula.</title>
        <authorList>
            <person name="Xu Q."/>
            <person name="Peng F."/>
        </authorList>
    </citation>
    <scope>NUCLEOTIDE SEQUENCE [LARGE SCALE GENOMIC DNA]</scope>
    <source>
        <strain evidence="4 5">16-35-5</strain>
    </source>
</reference>
<sequence>MALYIVGIDLGTSHTLLAYAPADGSAPVALLPIAQRVSAAEIGAGPLLPSLRYQAGEGELAPDTWHQPWPPLGASAAAPALLGRYAQDLGAQVPGRLVSSAKSWLSHAGVDRSAAILPWGAPEGVHRISPLQASASYLAHLRAAWDAQFPAAPLAQQELVLTVPASFDEGARALTLEAAQLAGLPPLRLLEEPQAALHDWLLMQSAQVGAALQGTEWLLVVDIGGGTTDLSLVQVTQTDGQPELARRGVGTHLMLGGDNMDLALAHGLEAELAPPQPRLSAARFAQLVQRCRVAKEQLLAPDAPEAVTVTLLGSGTQLLGGARSAQLQRDTVRQQLLEGFFPLQPRDARPQQRQSGLLSWGLPYPADAAITRHLAAFLQAHAGVLGASGVPDSVLFNGGVFHGTAIAERVVDQLMQWRGAPVRVLVNPHPDWAVARGAVAHGLARAQPVAGAKAGAMPGLRIGGGSARSYFLRLDDGDALRAICLLPQGSEEGVAVRLEDQRFALRLGQAVRFHLLAATALGQVPAGAVRDLAGEELVHLPPLTAMLPAPPGRERAQVEVQLQAMMTDIGTLEVRCVSVQDPQQSWPLEFAVRGEAPAAAAAPAAARDPALAQAIAQIDRIFGGHDQGVAAKEVRQLRSSLEKILGAREAWDLALLRTLFDALLARARRRRRTPEHERSWLNLAGYCLRPGVGAELDAWRIDQVWALHAQGIAHAQESGNWAEWWIFWRRAAAGLSEERQMQLLEDVAGHMQQAGQRAQGKGSALGSYDDMVRLFAVMENVPWAYRLEMGQWMLDRLRKPHEPVQTWWALGRLCSRVPLGPAGAHQIIPPEQLDPFLEAVLAQDWRHNDSAMFAAVQMARMTGDRARDLSDTQRAPVLARLQQQRAPANWQAMVAGVVELDAVEQRRSFGESLPPGLVLLG</sequence>
<dbReference type="EMBL" id="CP054840">
    <property type="protein sequence ID" value="QKV54360.1"/>
    <property type="molecule type" value="Genomic_DNA"/>
</dbReference>